<keyword evidence="1" id="KW-0472">Membrane</keyword>
<protein>
    <recommendedName>
        <fullName evidence="4">DUF3592 domain-containing protein</fullName>
    </recommendedName>
</protein>
<keyword evidence="1" id="KW-0812">Transmembrane</keyword>
<name>A0ABQ5SSD5_9ACTN</name>
<evidence type="ECO:0000313" key="3">
    <source>
        <dbReference type="Proteomes" id="UP001142292"/>
    </source>
</evidence>
<sequence length="146" mass="15576">MEDIFGAVLVALAGAAVAAAGFLNLPSALHRARSSRTWARTTARITKAWKENISGQPGNTRHHVNYTFVAPETGGSYYGHSEGGAPGMKTGDEIGVMYDPAGPHDNELPLNRFERCFYPFVFSFLALFGVALSLCGLIAAIVMIAS</sequence>
<evidence type="ECO:0008006" key="4">
    <source>
        <dbReference type="Google" id="ProtNLM"/>
    </source>
</evidence>
<reference evidence="2" key="2">
    <citation type="submission" date="2023-01" db="EMBL/GenBank/DDBJ databases">
        <authorList>
            <person name="Sun Q."/>
            <person name="Evtushenko L."/>
        </authorList>
    </citation>
    <scope>NUCLEOTIDE SEQUENCE</scope>
    <source>
        <strain evidence="2">VKM Ac-1246</strain>
    </source>
</reference>
<evidence type="ECO:0000313" key="2">
    <source>
        <dbReference type="EMBL" id="GLJ66377.1"/>
    </source>
</evidence>
<evidence type="ECO:0000256" key="1">
    <source>
        <dbReference type="SAM" id="Phobius"/>
    </source>
</evidence>
<keyword evidence="3" id="KW-1185">Reference proteome</keyword>
<organism evidence="2 3">
    <name type="scientific">Nocardioides luteus</name>
    <dbReference type="NCBI Taxonomy" id="1844"/>
    <lineage>
        <taxon>Bacteria</taxon>
        <taxon>Bacillati</taxon>
        <taxon>Actinomycetota</taxon>
        <taxon>Actinomycetes</taxon>
        <taxon>Propionibacteriales</taxon>
        <taxon>Nocardioidaceae</taxon>
        <taxon>Nocardioides</taxon>
    </lineage>
</organism>
<dbReference type="RefSeq" id="WP_189119178.1">
    <property type="nucleotide sequence ID" value="NZ_BMRK01000011.1"/>
</dbReference>
<feature type="transmembrane region" description="Helical" evidence="1">
    <location>
        <begin position="117"/>
        <end position="145"/>
    </location>
</feature>
<comment type="caution">
    <text evidence="2">The sequence shown here is derived from an EMBL/GenBank/DDBJ whole genome shotgun (WGS) entry which is preliminary data.</text>
</comment>
<dbReference type="Proteomes" id="UP001142292">
    <property type="component" value="Unassembled WGS sequence"/>
</dbReference>
<keyword evidence="1" id="KW-1133">Transmembrane helix</keyword>
<dbReference type="EMBL" id="BSEL01000001">
    <property type="protein sequence ID" value="GLJ66377.1"/>
    <property type="molecule type" value="Genomic_DNA"/>
</dbReference>
<reference evidence="2" key="1">
    <citation type="journal article" date="2014" name="Int. J. Syst. Evol. Microbiol.">
        <title>Complete genome of a new Firmicutes species belonging to the dominant human colonic microbiota ('Ruminococcus bicirculans') reveals two chromosomes and a selective capacity to utilize plant glucans.</title>
        <authorList>
            <consortium name="NISC Comparative Sequencing Program"/>
            <person name="Wegmann U."/>
            <person name="Louis P."/>
            <person name="Goesmann A."/>
            <person name="Henrissat B."/>
            <person name="Duncan S.H."/>
            <person name="Flint H.J."/>
        </authorList>
    </citation>
    <scope>NUCLEOTIDE SEQUENCE</scope>
    <source>
        <strain evidence="2">VKM Ac-1246</strain>
    </source>
</reference>
<proteinExistence type="predicted"/>
<accession>A0ABQ5SSD5</accession>
<gene>
    <name evidence="2" type="ORF">GCM10017579_04130</name>
</gene>